<name>A0ABD3MH61_9STRA</name>
<evidence type="ECO:0000313" key="1">
    <source>
        <dbReference type="EMBL" id="KAL3762218.1"/>
    </source>
</evidence>
<accession>A0ABD3MH61</accession>
<protein>
    <submittedName>
        <fullName evidence="1">Uncharacterized protein</fullName>
    </submittedName>
</protein>
<keyword evidence="2" id="KW-1185">Reference proteome</keyword>
<organism evidence="1 2">
    <name type="scientific">Discostella pseudostelligera</name>
    <dbReference type="NCBI Taxonomy" id="259834"/>
    <lineage>
        <taxon>Eukaryota</taxon>
        <taxon>Sar</taxon>
        <taxon>Stramenopiles</taxon>
        <taxon>Ochrophyta</taxon>
        <taxon>Bacillariophyta</taxon>
        <taxon>Coscinodiscophyceae</taxon>
        <taxon>Thalassiosirophycidae</taxon>
        <taxon>Stephanodiscales</taxon>
        <taxon>Stephanodiscaceae</taxon>
        <taxon>Discostella</taxon>
    </lineage>
</organism>
<comment type="caution">
    <text evidence="1">The sequence shown here is derived from an EMBL/GenBank/DDBJ whole genome shotgun (WGS) entry which is preliminary data.</text>
</comment>
<evidence type="ECO:0000313" key="2">
    <source>
        <dbReference type="Proteomes" id="UP001530293"/>
    </source>
</evidence>
<dbReference type="Proteomes" id="UP001530293">
    <property type="component" value="Unassembled WGS sequence"/>
</dbReference>
<dbReference type="EMBL" id="JALLBG020000138">
    <property type="protein sequence ID" value="KAL3762218.1"/>
    <property type="molecule type" value="Genomic_DNA"/>
</dbReference>
<gene>
    <name evidence="1" type="ORF">ACHAWU_004756</name>
</gene>
<proteinExistence type="predicted"/>
<dbReference type="AlphaFoldDB" id="A0ABD3MH61"/>
<sequence length="336" mass="37217">MIRSIYNFPPRRLLVFAIIHAGLSLLMNTAPLPLAEAFTTILNSHARTYYSSSASFSSSSSLHAMSKRNNKFNKQKDLAAKMAEAKRQRELTQGDDDASTTIAAADDSVLGSSSISSSIRQEELLSAEDIKLRNDRQRFADLLENSLSSGGGGDFDRGYYLTVEQENENADAVFRGVTRLYEGDPAPTTPFAELLDVENGEAIGKGGMKRLVPWEGSRSTTSADYLVVITDPRPKSVELRTGIKRLSGALKADVLKKCVIINADTPSENRRFLKKNFEEKTDIKILSDENLEWMREYTALGEKRCRSGGAANDSKKRDTISELIAIKNYDFHAKSE</sequence>
<reference evidence="1 2" key="1">
    <citation type="submission" date="2024-10" db="EMBL/GenBank/DDBJ databases">
        <title>Updated reference genomes for cyclostephanoid diatoms.</title>
        <authorList>
            <person name="Roberts W.R."/>
            <person name="Alverson A.J."/>
        </authorList>
    </citation>
    <scope>NUCLEOTIDE SEQUENCE [LARGE SCALE GENOMIC DNA]</scope>
    <source>
        <strain evidence="1 2">AJA232-27</strain>
    </source>
</reference>